<sequence>MISIQPWSCLNCSLHPAALDTRLLTFHIVSLVSLARSVSSPYFSSLYFSTLRITPLLSLSLSLSLSQHSSSNQIFATMLSSTIAILFAAAAASASILPYEDQTAFRISHDAEKGMDGGFSGECAGAASIQSDILTIADLEIEPEVPGDDYLHFTPINSEYSSDPDAEDSLSERTKILLEHKINGREGGVFFEFCQISGPVQQKASDCPPTKGDAVAEVLEWIFYDMPAANYPFKYISETPEGTGMFCINGTTWDDSFNVVATRPDIDPSNSALVQQVQHDVLHLEL</sequence>
<organism evidence="1 2">
    <name type="scientific">Pleomassaria siparia CBS 279.74</name>
    <dbReference type="NCBI Taxonomy" id="1314801"/>
    <lineage>
        <taxon>Eukaryota</taxon>
        <taxon>Fungi</taxon>
        <taxon>Dikarya</taxon>
        <taxon>Ascomycota</taxon>
        <taxon>Pezizomycotina</taxon>
        <taxon>Dothideomycetes</taxon>
        <taxon>Pleosporomycetidae</taxon>
        <taxon>Pleosporales</taxon>
        <taxon>Pleomassariaceae</taxon>
        <taxon>Pleomassaria</taxon>
    </lineage>
</organism>
<proteinExistence type="predicted"/>
<dbReference type="EMBL" id="MU005771">
    <property type="protein sequence ID" value="KAF2708650.1"/>
    <property type="molecule type" value="Genomic_DNA"/>
</dbReference>
<protein>
    <submittedName>
        <fullName evidence="1">Uncharacterized protein</fullName>
    </submittedName>
</protein>
<name>A0A6G1K799_9PLEO</name>
<accession>A0A6G1K799</accession>
<dbReference type="OrthoDB" id="10441013at2759"/>
<reference evidence="1" key="1">
    <citation type="journal article" date="2020" name="Stud. Mycol.">
        <title>101 Dothideomycetes genomes: a test case for predicting lifestyles and emergence of pathogens.</title>
        <authorList>
            <person name="Haridas S."/>
            <person name="Albert R."/>
            <person name="Binder M."/>
            <person name="Bloem J."/>
            <person name="Labutti K."/>
            <person name="Salamov A."/>
            <person name="Andreopoulos B."/>
            <person name="Baker S."/>
            <person name="Barry K."/>
            <person name="Bills G."/>
            <person name="Bluhm B."/>
            <person name="Cannon C."/>
            <person name="Castanera R."/>
            <person name="Culley D."/>
            <person name="Daum C."/>
            <person name="Ezra D."/>
            <person name="Gonzalez J."/>
            <person name="Henrissat B."/>
            <person name="Kuo A."/>
            <person name="Liang C."/>
            <person name="Lipzen A."/>
            <person name="Lutzoni F."/>
            <person name="Magnuson J."/>
            <person name="Mondo S."/>
            <person name="Nolan M."/>
            <person name="Ohm R."/>
            <person name="Pangilinan J."/>
            <person name="Park H.-J."/>
            <person name="Ramirez L."/>
            <person name="Alfaro M."/>
            <person name="Sun H."/>
            <person name="Tritt A."/>
            <person name="Yoshinaga Y."/>
            <person name="Zwiers L.-H."/>
            <person name="Turgeon B."/>
            <person name="Goodwin S."/>
            <person name="Spatafora J."/>
            <person name="Crous P."/>
            <person name="Grigoriev I."/>
        </authorList>
    </citation>
    <scope>NUCLEOTIDE SEQUENCE</scope>
    <source>
        <strain evidence="1">CBS 279.74</strain>
    </source>
</reference>
<evidence type="ECO:0000313" key="2">
    <source>
        <dbReference type="Proteomes" id="UP000799428"/>
    </source>
</evidence>
<keyword evidence="2" id="KW-1185">Reference proteome</keyword>
<dbReference type="Proteomes" id="UP000799428">
    <property type="component" value="Unassembled WGS sequence"/>
</dbReference>
<dbReference type="AlphaFoldDB" id="A0A6G1K799"/>
<evidence type="ECO:0000313" key="1">
    <source>
        <dbReference type="EMBL" id="KAF2708650.1"/>
    </source>
</evidence>
<gene>
    <name evidence="1" type="ORF">K504DRAFT_534248</name>
</gene>